<reference evidence="2 3" key="1">
    <citation type="submission" date="2020-01" db="EMBL/GenBank/DDBJ databases">
        <title>Genome analysis.</title>
        <authorList>
            <person name="Wu S."/>
            <person name="Wang G."/>
        </authorList>
    </citation>
    <scope>NUCLEOTIDE SEQUENCE [LARGE SCALE GENOMIC DNA]</scope>
    <source>
        <strain evidence="2 3">SYL130</strain>
    </source>
</reference>
<feature type="signal peptide" evidence="1">
    <location>
        <begin position="1"/>
        <end position="17"/>
    </location>
</feature>
<dbReference type="EMBL" id="JAACJS010000002">
    <property type="protein sequence ID" value="NCI48994.1"/>
    <property type="molecule type" value="Genomic_DNA"/>
</dbReference>
<proteinExistence type="predicted"/>
<gene>
    <name evidence="2" type="ORF">GWC95_03615</name>
</gene>
<feature type="chain" id="PRO_5046206624" evidence="1">
    <location>
        <begin position="18"/>
        <end position="132"/>
    </location>
</feature>
<comment type="caution">
    <text evidence="2">The sequence shown here is derived from an EMBL/GenBank/DDBJ whole genome shotgun (WGS) entry which is preliminary data.</text>
</comment>
<dbReference type="Proteomes" id="UP000753802">
    <property type="component" value="Unassembled WGS sequence"/>
</dbReference>
<accession>A0ABW9ZRS2</accession>
<keyword evidence="1" id="KW-0732">Signal</keyword>
<evidence type="ECO:0000256" key="1">
    <source>
        <dbReference type="SAM" id="SignalP"/>
    </source>
</evidence>
<dbReference type="RefSeq" id="WP_161817295.1">
    <property type="nucleotide sequence ID" value="NZ_JAACJS010000002.1"/>
</dbReference>
<evidence type="ECO:0000313" key="2">
    <source>
        <dbReference type="EMBL" id="NCI48994.1"/>
    </source>
</evidence>
<name>A0ABW9ZRS2_9BACT</name>
<organism evidence="2 3">
    <name type="scientific">Sediminibacterium roseum</name>
    <dbReference type="NCBI Taxonomy" id="1978412"/>
    <lineage>
        <taxon>Bacteria</taxon>
        <taxon>Pseudomonadati</taxon>
        <taxon>Bacteroidota</taxon>
        <taxon>Chitinophagia</taxon>
        <taxon>Chitinophagales</taxon>
        <taxon>Chitinophagaceae</taxon>
        <taxon>Sediminibacterium</taxon>
    </lineage>
</organism>
<sequence>MKFILVCLVFISTASFAQTKVDLNKYGKTLLDCFYSVKTYMGVTFSEDCNNSIKQKVFDLSLILQKGLTDNKVLIIGKIGEEDSKELQNFITGCTKIASEITPSFEQRASSLVWIKLFETPITKIFVKLIKI</sequence>
<keyword evidence="3" id="KW-1185">Reference proteome</keyword>
<protein>
    <submittedName>
        <fullName evidence="2">Uncharacterized protein</fullName>
    </submittedName>
</protein>
<evidence type="ECO:0000313" key="3">
    <source>
        <dbReference type="Proteomes" id="UP000753802"/>
    </source>
</evidence>